<dbReference type="Proteomes" id="UP000001169">
    <property type="component" value="Chromosome II"/>
</dbReference>
<reference evidence="1 2" key="1">
    <citation type="journal article" date="2004" name="Genome Res.">
        <title>Genome sequence of Haloarcula marismortui: a halophilic archaeon from the Dead Sea.</title>
        <authorList>
            <person name="Baliga N.S."/>
            <person name="Bonneau R."/>
            <person name="Facciotti M.T."/>
            <person name="Pan M."/>
            <person name="Glusman G."/>
            <person name="Deutsch E.W."/>
            <person name="Shannon P."/>
            <person name="Chiu Y."/>
            <person name="Weng R.S."/>
            <person name="Gan R.R."/>
            <person name="Hung P."/>
            <person name="Date S.V."/>
            <person name="Marcotte E."/>
            <person name="Hood L."/>
            <person name="Ng W.V."/>
        </authorList>
    </citation>
    <scope>NUCLEOTIDE SEQUENCE [LARGE SCALE GENOMIC DNA]</scope>
    <source>
        <strain evidence="2">ATCC 43049 / DSM 3752 / JCM 8966 / VKM B-1809</strain>
    </source>
</reference>
<sequence length="50" mass="5646">MMGLTRSRLVIRYTDGGTTCKRRVNLPSLYTSGGETVYERAQEAFAERGF</sequence>
<proteinExistence type="predicted"/>
<dbReference type="HOGENOM" id="CLU_3112953_0_0_2"/>
<protein>
    <submittedName>
        <fullName evidence="1">Uncharacterized protein</fullName>
    </submittedName>
</protein>
<gene>
    <name evidence="1" type="ordered locus">rrnB0078</name>
</gene>
<dbReference type="eggNOG" id="arCOG10376">
    <property type="taxonomic scope" value="Archaea"/>
</dbReference>
<name>Q5UWR9_HALMA</name>
<organism evidence="1 2">
    <name type="scientific">Haloarcula marismortui (strain ATCC 43049 / DSM 3752 / JCM 8966 / VKM B-1809)</name>
    <name type="common">Halobacterium marismortui</name>
    <dbReference type="NCBI Taxonomy" id="272569"/>
    <lineage>
        <taxon>Archaea</taxon>
        <taxon>Methanobacteriati</taxon>
        <taxon>Methanobacteriota</taxon>
        <taxon>Stenosarchaea group</taxon>
        <taxon>Halobacteria</taxon>
        <taxon>Halobacteriales</taxon>
        <taxon>Haloarculaceae</taxon>
        <taxon>Haloarcula</taxon>
    </lineage>
</organism>
<accession>Q5UWR9</accession>
<evidence type="ECO:0000313" key="2">
    <source>
        <dbReference type="Proteomes" id="UP000001169"/>
    </source>
</evidence>
<dbReference type="AlphaFoldDB" id="Q5UWR9"/>
<keyword evidence="2" id="KW-1185">Reference proteome</keyword>
<dbReference type="KEGG" id="hma:rrnB0078"/>
<dbReference type="PaxDb" id="272569-rrnB0078"/>
<dbReference type="EMBL" id="AY596298">
    <property type="protein sequence ID" value="AAV48284.1"/>
    <property type="molecule type" value="Genomic_DNA"/>
</dbReference>
<evidence type="ECO:0000313" key="1">
    <source>
        <dbReference type="EMBL" id="AAV48284.1"/>
    </source>
</evidence>
<dbReference type="EnsemblBacteria" id="AAV48284">
    <property type="protein sequence ID" value="AAV48284"/>
    <property type="gene ID" value="rrnB0078"/>
</dbReference>